<protein>
    <recommendedName>
        <fullName evidence="3">Flagellar protein FliT</fullName>
    </recommendedName>
</protein>
<organism evidence="1 2">
    <name type="scientific">Paenibacillus kyungheensis</name>
    <dbReference type="NCBI Taxonomy" id="1452732"/>
    <lineage>
        <taxon>Bacteria</taxon>
        <taxon>Bacillati</taxon>
        <taxon>Bacillota</taxon>
        <taxon>Bacilli</taxon>
        <taxon>Bacillales</taxon>
        <taxon>Paenibacillaceae</taxon>
        <taxon>Paenibacillus</taxon>
    </lineage>
</organism>
<reference evidence="1 2" key="1">
    <citation type="submission" date="2023-02" db="EMBL/GenBank/DDBJ databases">
        <title>Genome sequence of Paenibacillus kyungheensis KACC 18744.</title>
        <authorList>
            <person name="Kim S."/>
            <person name="Heo J."/>
            <person name="Kwon S.-W."/>
        </authorList>
    </citation>
    <scope>NUCLEOTIDE SEQUENCE [LARGE SCALE GENOMIC DNA]</scope>
    <source>
        <strain evidence="1 2">KACC 18744</strain>
    </source>
</reference>
<dbReference type="KEGG" id="pka:PQ456_19805"/>
<dbReference type="RefSeq" id="WP_273613745.1">
    <property type="nucleotide sequence ID" value="NZ_CP117416.1"/>
</dbReference>
<evidence type="ECO:0000313" key="1">
    <source>
        <dbReference type="EMBL" id="WCT55365.1"/>
    </source>
</evidence>
<evidence type="ECO:0000313" key="2">
    <source>
        <dbReference type="Proteomes" id="UP001220509"/>
    </source>
</evidence>
<sequence length="115" mass="13713">MSATDHIQIHLQKLEEITTNVVSRISIISEEELLDFVNEREVIITEMQAHREYITDTERQVIQKLLDCDPLIMQKLNYFKDEAGHWLEKQGNIRNQHTAYHQNFVNDSFFIDRLK</sequence>
<name>A0AAX3M0E2_9BACL</name>
<evidence type="ECO:0008006" key="3">
    <source>
        <dbReference type="Google" id="ProtNLM"/>
    </source>
</evidence>
<dbReference type="EMBL" id="CP117416">
    <property type="protein sequence ID" value="WCT55365.1"/>
    <property type="molecule type" value="Genomic_DNA"/>
</dbReference>
<proteinExistence type="predicted"/>
<gene>
    <name evidence="1" type="ORF">PQ456_19805</name>
</gene>
<keyword evidence="2" id="KW-1185">Reference proteome</keyword>
<accession>A0AAX3M0E2</accession>
<dbReference type="AlphaFoldDB" id="A0AAX3M0E2"/>
<dbReference type="Proteomes" id="UP001220509">
    <property type="component" value="Chromosome"/>
</dbReference>